<dbReference type="GO" id="GO:0004672">
    <property type="term" value="F:protein kinase activity"/>
    <property type="evidence" value="ECO:0007669"/>
    <property type="project" value="InterPro"/>
</dbReference>
<feature type="domain" description="Protein kinase" evidence="1">
    <location>
        <begin position="1"/>
        <end position="156"/>
    </location>
</feature>
<dbReference type="Pfam" id="PF00069">
    <property type="entry name" value="Pkinase"/>
    <property type="match status" value="1"/>
</dbReference>
<organism evidence="2 3">
    <name type="scientific">Eleusine coracana subsp. coracana</name>
    <dbReference type="NCBI Taxonomy" id="191504"/>
    <lineage>
        <taxon>Eukaryota</taxon>
        <taxon>Viridiplantae</taxon>
        <taxon>Streptophyta</taxon>
        <taxon>Embryophyta</taxon>
        <taxon>Tracheophyta</taxon>
        <taxon>Spermatophyta</taxon>
        <taxon>Magnoliopsida</taxon>
        <taxon>Liliopsida</taxon>
        <taxon>Poales</taxon>
        <taxon>Poaceae</taxon>
        <taxon>PACMAD clade</taxon>
        <taxon>Chloridoideae</taxon>
        <taxon>Cynodonteae</taxon>
        <taxon>Eleusininae</taxon>
        <taxon>Eleusine</taxon>
    </lineage>
</organism>
<reference evidence="2" key="2">
    <citation type="submission" date="2021-12" db="EMBL/GenBank/DDBJ databases">
        <title>Resequencing data analysis of finger millet.</title>
        <authorList>
            <person name="Hatakeyama M."/>
            <person name="Aluri S."/>
            <person name="Balachadran M.T."/>
            <person name="Sivarajan S.R."/>
            <person name="Poveda L."/>
            <person name="Shimizu-Inatsugi R."/>
            <person name="Schlapbach R."/>
            <person name="Sreeman S.M."/>
            <person name="Shimizu K.K."/>
        </authorList>
    </citation>
    <scope>NUCLEOTIDE SEQUENCE</scope>
</reference>
<dbReference type="Proteomes" id="UP001054889">
    <property type="component" value="Unassembled WGS sequence"/>
</dbReference>
<dbReference type="Gene3D" id="1.10.510.10">
    <property type="entry name" value="Transferase(Phosphotransferase) domain 1"/>
    <property type="match status" value="1"/>
</dbReference>
<dbReference type="PROSITE" id="PS50011">
    <property type="entry name" value="PROTEIN_KINASE_DOM"/>
    <property type="match status" value="1"/>
</dbReference>
<dbReference type="EMBL" id="BQKI01000005">
    <property type="protein sequence ID" value="GJM95387.1"/>
    <property type="molecule type" value="Genomic_DNA"/>
</dbReference>
<sequence length="160" mass="18237">MDLKPTNILLDDDMVPKIADFGLSRLFGEDKTKTCTLNCHGTLGYMAPEYVEKGIITKKLDVFSLGVIIIEIITGHKDYPEPGETGTSSQEFLERVLNNWRTRLKASGFTVQEIDCLQMRRCIQIGLACVERDRFKRPTTHQIIKMLHISVIHQLIRCDS</sequence>
<protein>
    <recommendedName>
        <fullName evidence="1">Protein kinase domain-containing protein</fullName>
    </recommendedName>
</protein>
<dbReference type="PANTHER" id="PTHR45707:SF71">
    <property type="entry name" value="PROTEIN KINASE DOMAIN-CONTAINING PROTEIN"/>
    <property type="match status" value="1"/>
</dbReference>
<evidence type="ECO:0000313" key="2">
    <source>
        <dbReference type="EMBL" id="GJM95387.1"/>
    </source>
</evidence>
<evidence type="ECO:0000313" key="3">
    <source>
        <dbReference type="Proteomes" id="UP001054889"/>
    </source>
</evidence>
<gene>
    <name evidence="2" type="primary">ga12117</name>
    <name evidence="2" type="ORF">PR202_ga12117</name>
</gene>
<comment type="caution">
    <text evidence="2">The sequence shown here is derived from an EMBL/GenBank/DDBJ whole genome shotgun (WGS) entry which is preliminary data.</text>
</comment>
<dbReference type="InterPro" id="IPR011009">
    <property type="entry name" value="Kinase-like_dom_sf"/>
</dbReference>
<dbReference type="InterPro" id="IPR000719">
    <property type="entry name" value="Prot_kinase_dom"/>
</dbReference>
<dbReference type="AlphaFoldDB" id="A0AAV5CBG8"/>
<dbReference type="GO" id="GO:0005524">
    <property type="term" value="F:ATP binding"/>
    <property type="evidence" value="ECO:0007669"/>
    <property type="project" value="InterPro"/>
</dbReference>
<name>A0AAV5CBG8_ELECO</name>
<evidence type="ECO:0000259" key="1">
    <source>
        <dbReference type="PROSITE" id="PS50011"/>
    </source>
</evidence>
<accession>A0AAV5CBG8</accession>
<keyword evidence="3" id="KW-1185">Reference proteome</keyword>
<reference evidence="2" key="1">
    <citation type="journal article" date="2018" name="DNA Res.">
        <title>Multiple hybrid de novo genome assembly of finger millet, an orphan allotetraploid crop.</title>
        <authorList>
            <person name="Hatakeyama M."/>
            <person name="Aluri S."/>
            <person name="Balachadran M.T."/>
            <person name="Sivarajan S.R."/>
            <person name="Patrignani A."/>
            <person name="Gruter S."/>
            <person name="Poveda L."/>
            <person name="Shimizu-Inatsugi R."/>
            <person name="Baeten J."/>
            <person name="Francoijs K.J."/>
            <person name="Nataraja K.N."/>
            <person name="Reddy Y.A.N."/>
            <person name="Phadnis S."/>
            <person name="Ravikumar R.L."/>
            <person name="Schlapbach R."/>
            <person name="Sreeman S.M."/>
            <person name="Shimizu K.K."/>
        </authorList>
    </citation>
    <scope>NUCLEOTIDE SEQUENCE</scope>
</reference>
<proteinExistence type="predicted"/>
<dbReference type="PANTHER" id="PTHR45707">
    <property type="entry name" value="C2 CALCIUM/LIPID-BINDING PLANT PHOSPHORIBOSYLTRANSFERASE FAMILY PROTEIN"/>
    <property type="match status" value="1"/>
</dbReference>
<dbReference type="SUPFAM" id="SSF56112">
    <property type="entry name" value="Protein kinase-like (PK-like)"/>
    <property type="match status" value="1"/>
</dbReference>